<dbReference type="Proteomes" id="UP001056120">
    <property type="component" value="Linkage Group LG04"/>
</dbReference>
<evidence type="ECO:0000313" key="1">
    <source>
        <dbReference type="EMBL" id="KAI3818626.1"/>
    </source>
</evidence>
<protein>
    <submittedName>
        <fullName evidence="1">Uncharacterized protein</fullName>
    </submittedName>
</protein>
<organism evidence="1 2">
    <name type="scientific">Smallanthus sonchifolius</name>
    <dbReference type="NCBI Taxonomy" id="185202"/>
    <lineage>
        <taxon>Eukaryota</taxon>
        <taxon>Viridiplantae</taxon>
        <taxon>Streptophyta</taxon>
        <taxon>Embryophyta</taxon>
        <taxon>Tracheophyta</taxon>
        <taxon>Spermatophyta</taxon>
        <taxon>Magnoliopsida</taxon>
        <taxon>eudicotyledons</taxon>
        <taxon>Gunneridae</taxon>
        <taxon>Pentapetalae</taxon>
        <taxon>asterids</taxon>
        <taxon>campanulids</taxon>
        <taxon>Asterales</taxon>
        <taxon>Asteraceae</taxon>
        <taxon>Asteroideae</taxon>
        <taxon>Heliantheae alliance</taxon>
        <taxon>Millerieae</taxon>
        <taxon>Smallanthus</taxon>
    </lineage>
</organism>
<dbReference type="EMBL" id="CM042021">
    <property type="protein sequence ID" value="KAI3818626.1"/>
    <property type="molecule type" value="Genomic_DNA"/>
</dbReference>
<sequence length="86" mass="9906">MIWSARQCKEHKKWGTKIVSSKFSISSIEWRRVPENRFTISSSACTRRKIVPAIARSAYRRQSLSHILNQPEVPSAGHTIVSKREI</sequence>
<keyword evidence="2" id="KW-1185">Reference proteome</keyword>
<gene>
    <name evidence="1" type="ORF">L1987_12441</name>
</gene>
<proteinExistence type="predicted"/>
<accession>A0ACB9JG25</accession>
<evidence type="ECO:0000313" key="2">
    <source>
        <dbReference type="Proteomes" id="UP001056120"/>
    </source>
</evidence>
<comment type="caution">
    <text evidence="1">The sequence shown here is derived from an EMBL/GenBank/DDBJ whole genome shotgun (WGS) entry which is preliminary data.</text>
</comment>
<reference evidence="2" key="1">
    <citation type="journal article" date="2022" name="Mol. Ecol. Resour.">
        <title>The genomes of chicory, endive, great burdock and yacon provide insights into Asteraceae palaeo-polyploidization history and plant inulin production.</title>
        <authorList>
            <person name="Fan W."/>
            <person name="Wang S."/>
            <person name="Wang H."/>
            <person name="Wang A."/>
            <person name="Jiang F."/>
            <person name="Liu H."/>
            <person name="Zhao H."/>
            <person name="Xu D."/>
            <person name="Zhang Y."/>
        </authorList>
    </citation>
    <scope>NUCLEOTIDE SEQUENCE [LARGE SCALE GENOMIC DNA]</scope>
    <source>
        <strain evidence="2">cv. Yunnan</strain>
    </source>
</reference>
<reference evidence="1 2" key="2">
    <citation type="journal article" date="2022" name="Mol. Ecol. Resour.">
        <title>The genomes of chicory, endive, great burdock and yacon provide insights into Asteraceae paleo-polyploidization history and plant inulin production.</title>
        <authorList>
            <person name="Fan W."/>
            <person name="Wang S."/>
            <person name="Wang H."/>
            <person name="Wang A."/>
            <person name="Jiang F."/>
            <person name="Liu H."/>
            <person name="Zhao H."/>
            <person name="Xu D."/>
            <person name="Zhang Y."/>
        </authorList>
    </citation>
    <scope>NUCLEOTIDE SEQUENCE [LARGE SCALE GENOMIC DNA]</scope>
    <source>
        <strain evidence="2">cv. Yunnan</strain>
        <tissue evidence="1">Leaves</tissue>
    </source>
</reference>
<name>A0ACB9JG25_9ASTR</name>